<dbReference type="EMBL" id="JAQQWI010000007">
    <property type="protein sequence ID" value="KAK8027760.1"/>
    <property type="molecule type" value="Genomic_DNA"/>
</dbReference>
<reference evidence="1 2" key="1">
    <citation type="submission" date="2023-01" db="EMBL/GenBank/DDBJ databases">
        <title>Analysis of 21 Apiospora genomes using comparative genomics revels a genus with tremendous synthesis potential of carbohydrate active enzymes and secondary metabolites.</title>
        <authorList>
            <person name="Sorensen T."/>
        </authorList>
    </citation>
    <scope>NUCLEOTIDE SEQUENCE [LARGE SCALE GENOMIC DNA]</scope>
    <source>
        <strain evidence="1 2">CBS 20057</strain>
    </source>
</reference>
<sequence length="317" mass="35396">MTNLGLSVHLPLVPREYSALSHLSQGFLKTEIEVVSAILNCGRSSTDLAVIRLLRVKPRGLVGSAGSRIYHRLGMSSLDFFDTSKKHSASRSDIFIAKKLQIGAHHAPFDHGGIHLQNLPLTTELGAKGTADPVYGYIVKSVVGPWLFHPSPQRKISWSSLYGCVFFQTSDLGLYNDPLHINFESPLRAPFYLSVGYSDNWVQLSAALGSCVEVPPQGPQPNMESYLAERQSYRDRYGTLITTQLQVGTDVFVTASLHREDPRTSEGRRPGTARISWCSLPYHHLRLRLARRSRTRCTCRSPSKSPCKSRRSFETRT</sequence>
<organism evidence="1 2">
    <name type="scientific">Apiospora marii</name>
    <dbReference type="NCBI Taxonomy" id="335849"/>
    <lineage>
        <taxon>Eukaryota</taxon>
        <taxon>Fungi</taxon>
        <taxon>Dikarya</taxon>
        <taxon>Ascomycota</taxon>
        <taxon>Pezizomycotina</taxon>
        <taxon>Sordariomycetes</taxon>
        <taxon>Xylariomycetidae</taxon>
        <taxon>Amphisphaeriales</taxon>
        <taxon>Apiosporaceae</taxon>
        <taxon>Apiospora</taxon>
    </lineage>
</organism>
<name>A0ABR1S7E2_9PEZI</name>
<proteinExistence type="predicted"/>
<dbReference type="Proteomes" id="UP001396898">
    <property type="component" value="Unassembled WGS sequence"/>
</dbReference>
<gene>
    <name evidence="1" type="ORF">PG991_004816</name>
</gene>
<evidence type="ECO:0000313" key="1">
    <source>
        <dbReference type="EMBL" id="KAK8027760.1"/>
    </source>
</evidence>
<accession>A0ABR1S7E2</accession>
<keyword evidence="2" id="KW-1185">Reference proteome</keyword>
<evidence type="ECO:0000313" key="2">
    <source>
        <dbReference type="Proteomes" id="UP001396898"/>
    </source>
</evidence>
<comment type="caution">
    <text evidence="1">The sequence shown here is derived from an EMBL/GenBank/DDBJ whole genome shotgun (WGS) entry which is preliminary data.</text>
</comment>
<protein>
    <submittedName>
        <fullName evidence="1">Uncharacterized protein</fullName>
    </submittedName>
</protein>